<accession>A0A9P9BMP8</accession>
<gene>
    <name evidence="2" type="ORF">B0I36DRAFT_159160</name>
</gene>
<comment type="caution">
    <text evidence="2">The sequence shown here is derived from an EMBL/GenBank/DDBJ whole genome shotgun (WGS) entry which is preliminary data.</text>
</comment>
<dbReference type="AlphaFoldDB" id="A0A9P9BMP8"/>
<keyword evidence="1" id="KW-0472">Membrane</keyword>
<evidence type="ECO:0000256" key="1">
    <source>
        <dbReference type="SAM" id="Phobius"/>
    </source>
</evidence>
<dbReference type="RefSeq" id="XP_046009705.1">
    <property type="nucleotide sequence ID" value="XM_046148635.1"/>
</dbReference>
<dbReference type="EMBL" id="JAGTJQ010000008">
    <property type="protein sequence ID" value="KAH7026488.1"/>
    <property type="molecule type" value="Genomic_DNA"/>
</dbReference>
<keyword evidence="1" id="KW-1133">Transmembrane helix</keyword>
<evidence type="ECO:0000313" key="3">
    <source>
        <dbReference type="Proteomes" id="UP000756346"/>
    </source>
</evidence>
<evidence type="ECO:0000313" key="2">
    <source>
        <dbReference type="EMBL" id="KAH7026488.1"/>
    </source>
</evidence>
<proteinExistence type="predicted"/>
<feature type="transmembrane region" description="Helical" evidence="1">
    <location>
        <begin position="25"/>
        <end position="49"/>
    </location>
</feature>
<name>A0A9P9BMP8_9PEZI</name>
<organism evidence="2 3">
    <name type="scientific">Microdochium trichocladiopsis</name>
    <dbReference type="NCBI Taxonomy" id="1682393"/>
    <lineage>
        <taxon>Eukaryota</taxon>
        <taxon>Fungi</taxon>
        <taxon>Dikarya</taxon>
        <taxon>Ascomycota</taxon>
        <taxon>Pezizomycotina</taxon>
        <taxon>Sordariomycetes</taxon>
        <taxon>Xylariomycetidae</taxon>
        <taxon>Xylariales</taxon>
        <taxon>Microdochiaceae</taxon>
        <taxon>Microdochium</taxon>
    </lineage>
</organism>
<sequence>MNSLYLLLCAGLLHANVSKDFLRVSFFVFSTWLCMSLSGNMKIPLFLFFDLNILISNHCSAPTDLSGPAPWRSAESICAISSSNIFGFQYLCCTSFVVAVLQGLAIL</sequence>
<keyword evidence="3" id="KW-1185">Reference proteome</keyword>
<protein>
    <submittedName>
        <fullName evidence="2">Uncharacterized protein</fullName>
    </submittedName>
</protein>
<dbReference type="GeneID" id="70178181"/>
<dbReference type="Proteomes" id="UP000756346">
    <property type="component" value="Unassembled WGS sequence"/>
</dbReference>
<reference evidence="2" key="1">
    <citation type="journal article" date="2021" name="Nat. Commun.">
        <title>Genetic determinants of endophytism in the Arabidopsis root mycobiome.</title>
        <authorList>
            <person name="Mesny F."/>
            <person name="Miyauchi S."/>
            <person name="Thiergart T."/>
            <person name="Pickel B."/>
            <person name="Atanasova L."/>
            <person name="Karlsson M."/>
            <person name="Huettel B."/>
            <person name="Barry K.W."/>
            <person name="Haridas S."/>
            <person name="Chen C."/>
            <person name="Bauer D."/>
            <person name="Andreopoulos W."/>
            <person name="Pangilinan J."/>
            <person name="LaButti K."/>
            <person name="Riley R."/>
            <person name="Lipzen A."/>
            <person name="Clum A."/>
            <person name="Drula E."/>
            <person name="Henrissat B."/>
            <person name="Kohler A."/>
            <person name="Grigoriev I.V."/>
            <person name="Martin F.M."/>
            <person name="Hacquard S."/>
        </authorList>
    </citation>
    <scope>NUCLEOTIDE SEQUENCE</scope>
    <source>
        <strain evidence="2">MPI-CAGE-CH-0230</strain>
    </source>
</reference>
<keyword evidence="1" id="KW-0812">Transmembrane</keyword>